<dbReference type="Pfam" id="PF06580">
    <property type="entry name" value="His_kinase"/>
    <property type="match status" value="1"/>
</dbReference>
<dbReference type="InterPro" id="IPR010559">
    <property type="entry name" value="Sig_transdc_His_kin_internal"/>
</dbReference>
<comment type="subcellular location">
    <subcellularLocation>
        <location evidence="1">Membrane</location>
    </subcellularLocation>
</comment>
<accession>A0ABR7F0W8</accession>
<comment type="caution">
    <text evidence="6">The sequence shown here is derived from an EMBL/GenBank/DDBJ whole genome shotgun (WGS) entry which is preliminary data.</text>
</comment>
<dbReference type="InterPro" id="IPR036890">
    <property type="entry name" value="HATPase_C_sf"/>
</dbReference>
<keyword evidence="4" id="KW-1133">Transmembrane helix</keyword>
<keyword evidence="4" id="KW-0812">Transmembrane</keyword>
<evidence type="ECO:0000313" key="6">
    <source>
        <dbReference type="EMBL" id="MBC5667262.1"/>
    </source>
</evidence>
<feature type="domain" description="HAMP" evidence="5">
    <location>
        <begin position="340"/>
        <end position="393"/>
    </location>
</feature>
<dbReference type="PANTHER" id="PTHR34220">
    <property type="entry name" value="SENSOR HISTIDINE KINASE YPDA"/>
    <property type="match status" value="1"/>
</dbReference>
<feature type="transmembrane region" description="Helical" evidence="4">
    <location>
        <begin position="38"/>
        <end position="58"/>
    </location>
</feature>
<sequence length="611" mass="69949">MDKAGKNGKMSTKFNNIKASFNVNQFKQSDLTRGMIRVILMCWFIPCLALAIVLFYVAETKTNEQINDTVNTSMENAAEICRTNIMAAIEESKRASYDGVIRDSYNSYKKNGNDAQMYDEISSYLNNTYKYSALISNTILLFNMKTPYQYYAYSNMAGSTYANINEFMANALSTVSSVAKNLGTGTKFVEISNHLYLIRNIVNSQYKPIAILVMEINKSYIFKSIDNVVWAQDSLIYLENDMIKNCSSLDTMDRKKLLYFANEKVMNGEGITDSVLKYGCNKNKGMSYITMSVNNQRLSFVIKLDRVGMLSENNVAVYVYIIIILLLIPLFFATFYYFYTNVSKPISSLVKASEKIENGEYGYEISDFNKKNEFGTLIDTFNHMSVSLEQSFERIYAEEIAVRDAKMQALQSQINPHFLNNTLEIINWKARIAGNNDVSKMIESLSVMMEATMNRNNESFISIKKEMDYVNAYLYIIVQRFGSKFQFKKEVDETLFNINIPRLIVQPLVENMVEHGGDIYGNRIGKLKIYEKEDYLYIVVENNGNISEHDRKQIDSLLNDMGNIKNHSHIGIRNVNKRLKILYGEDSGLTISNPQDNLTVSEIKIKKSKLS</sequence>
<protein>
    <submittedName>
        <fullName evidence="6">Histidine kinase</fullName>
    </submittedName>
</protein>
<proteinExistence type="predicted"/>
<dbReference type="SUPFAM" id="SSF55874">
    <property type="entry name" value="ATPase domain of HSP90 chaperone/DNA topoisomerase II/histidine kinase"/>
    <property type="match status" value="1"/>
</dbReference>
<dbReference type="SMART" id="SM00304">
    <property type="entry name" value="HAMP"/>
    <property type="match status" value="1"/>
</dbReference>
<evidence type="ECO:0000313" key="7">
    <source>
        <dbReference type="Proteomes" id="UP000597877"/>
    </source>
</evidence>
<dbReference type="RefSeq" id="WP_021952962.1">
    <property type="nucleotide sequence ID" value="NZ_JACOOZ010000003.1"/>
</dbReference>
<gene>
    <name evidence="6" type="ORF">H8S00_04590</name>
</gene>
<dbReference type="PROSITE" id="PS50885">
    <property type="entry name" value="HAMP"/>
    <property type="match status" value="1"/>
</dbReference>
<evidence type="ECO:0000256" key="4">
    <source>
        <dbReference type="SAM" id="Phobius"/>
    </source>
</evidence>
<keyword evidence="4" id="KW-0472">Membrane</keyword>
<dbReference type="EMBL" id="JACOOZ010000003">
    <property type="protein sequence ID" value="MBC5667262.1"/>
    <property type="molecule type" value="Genomic_DNA"/>
</dbReference>
<keyword evidence="7" id="KW-1185">Reference proteome</keyword>
<dbReference type="SUPFAM" id="SSF158472">
    <property type="entry name" value="HAMP domain-like"/>
    <property type="match status" value="1"/>
</dbReference>
<dbReference type="Pfam" id="PF00672">
    <property type="entry name" value="HAMP"/>
    <property type="match status" value="1"/>
</dbReference>
<dbReference type="PANTHER" id="PTHR34220:SF7">
    <property type="entry name" value="SENSOR HISTIDINE KINASE YPDA"/>
    <property type="match status" value="1"/>
</dbReference>
<reference evidence="6 7" key="1">
    <citation type="submission" date="2020-08" db="EMBL/GenBank/DDBJ databases">
        <title>Genome public.</title>
        <authorList>
            <person name="Liu C."/>
            <person name="Sun Q."/>
        </authorList>
    </citation>
    <scope>NUCLEOTIDE SEQUENCE [LARGE SCALE GENOMIC DNA]</scope>
    <source>
        <strain evidence="6 7">BX4</strain>
    </source>
</reference>
<dbReference type="Gene3D" id="3.30.565.10">
    <property type="entry name" value="Histidine kinase-like ATPase, C-terminal domain"/>
    <property type="match status" value="1"/>
</dbReference>
<keyword evidence="6" id="KW-0418">Kinase</keyword>
<dbReference type="InterPro" id="IPR050640">
    <property type="entry name" value="Bact_2-comp_sensor_kinase"/>
</dbReference>
<evidence type="ECO:0000259" key="5">
    <source>
        <dbReference type="PROSITE" id="PS50885"/>
    </source>
</evidence>
<name>A0ABR7F0W8_9FIRM</name>
<organism evidence="6 7">
    <name type="scientific">Eubacterium segne</name>
    <dbReference type="NCBI Taxonomy" id="2763045"/>
    <lineage>
        <taxon>Bacteria</taxon>
        <taxon>Bacillati</taxon>
        <taxon>Bacillota</taxon>
        <taxon>Clostridia</taxon>
        <taxon>Eubacteriales</taxon>
        <taxon>Eubacteriaceae</taxon>
        <taxon>Eubacterium</taxon>
    </lineage>
</organism>
<dbReference type="Gene3D" id="6.10.340.10">
    <property type="match status" value="1"/>
</dbReference>
<evidence type="ECO:0000256" key="2">
    <source>
        <dbReference type="ARBA" id="ARBA00022553"/>
    </source>
</evidence>
<keyword evidence="2" id="KW-0597">Phosphoprotein</keyword>
<evidence type="ECO:0000256" key="1">
    <source>
        <dbReference type="ARBA" id="ARBA00004370"/>
    </source>
</evidence>
<dbReference type="Proteomes" id="UP000597877">
    <property type="component" value="Unassembled WGS sequence"/>
</dbReference>
<dbReference type="GO" id="GO:0016301">
    <property type="term" value="F:kinase activity"/>
    <property type="evidence" value="ECO:0007669"/>
    <property type="project" value="UniProtKB-KW"/>
</dbReference>
<dbReference type="CDD" id="cd06225">
    <property type="entry name" value="HAMP"/>
    <property type="match status" value="1"/>
</dbReference>
<feature type="transmembrane region" description="Helical" evidence="4">
    <location>
        <begin position="317"/>
        <end position="339"/>
    </location>
</feature>
<evidence type="ECO:0000256" key="3">
    <source>
        <dbReference type="ARBA" id="ARBA00022679"/>
    </source>
</evidence>
<keyword evidence="3" id="KW-0808">Transferase</keyword>
<dbReference type="InterPro" id="IPR003660">
    <property type="entry name" value="HAMP_dom"/>
</dbReference>